<keyword evidence="8" id="KW-1185">Reference proteome</keyword>
<dbReference type="GO" id="GO:0000155">
    <property type="term" value="F:phosphorelay sensor kinase activity"/>
    <property type="evidence" value="ECO:0007669"/>
    <property type="project" value="InterPro"/>
</dbReference>
<dbReference type="InterPro" id="IPR036890">
    <property type="entry name" value="HATPase_C_sf"/>
</dbReference>
<protein>
    <recommendedName>
        <fullName evidence="2">histidine kinase</fullName>
        <ecNumber evidence="2">2.7.13.3</ecNumber>
    </recommendedName>
</protein>
<evidence type="ECO:0000313" key="6">
    <source>
        <dbReference type="EMBL" id="RXK11106.1"/>
    </source>
</evidence>
<evidence type="ECO:0000256" key="3">
    <source>
        <dbReference type="SAM" id="Phobius"/>
    </source>
</evidence>
<keyword evidence="3" id="KW-0812">Transmembrane</keyword>
<dbReference type="EMBL" id="CP031217">
    <property type="protein sequence ID" value="AXH11989.1"/>
    <property type="molecule type" value="Genomic_DNA"/>
</dbReference>
<dbReference type="PANTHER" id="PTHR43065">
    <property type="entry name" value="SENSOR HISTIDINE KINASE"/>
    <property type="match status" value="1"/>
</dbReference>
<accession>A0AAX2AEG4</accession>
<dbReference type="Proteomes" id="UP000253850">
    <property type="component" value="Chromosome"/>
</dbReference>
<keyword evidence="5" id="KW-0418">Kinase</keyword>
<dbReference type="AlphaFoldDB" id="A0AAX2AEG4"/>
<keyword evidence="3" id="KW-1133">Transmembrane helix</keyword>
<dbReference type="SUPFAM" id="SSF55874">
    <property type="entry name" value="ATPase domain of HSP90 chaperone/DNA topoisomerase II/histidine kinase"/>
    <property type="match status" value="1"/>
</dbReference>
<keyword evidence="3" id="KW-0472">Membrane</keyword>
<evidence type="ECO:0000259" key="4">
    <source>
        <dbReference type="PROSITE" id="PS50109"/>
    </source>
</evidence>
<feature type="transmembrane region" description="Helical" evidence="3">
    <location>
        <begin position="42"/>
        <end position="64"/>
    </location>
</feature>
<dbReference type="RefSeq" id="WP_114838842.1">
    <property type="nucleotide sequence ID" value="NZ_CP031217.1"/>
</dbReference>
<evidence type="ECO:0000313" key="5">
    <source>
        <dbReference type="EMBL" id="AXH11989.1"/>
    </source>
</evidence>
<evidence type="ECO:0000313" key="7">
    <source>
        <dbReference type="Proteomes" id="UP000253850"/>
    </source>
</evidence>
<dbReference type="Proteomes" id="UP000289193">
    <property type="component" value="Unassembled WGS sequence"/>
</dbReference>
<reference evidence="5 7" key="2">
    <citation type="submission" date="2018-07" db="EMBL/GenBank/DDBJ databases">
        <title>Complete genome of the Arcobacter bivalviorum type strain LMG 26154.</title>
        <authorList>
            <person name="Miller W.G."/>
            <person name="Yee E."/>
            <person name="Bono J.L."/>
        </authorList>
    </citation>
    <scope>NUCLEOTIDE SEQUENCE [LARGE SCALE GENOMIC DNA]</scope>
    <source>
        <strain evidence="5 7">LMG 26154</strain>
    </source>
</reference>
<dbReference type="Gene3D" id="1.10.287.130">
    <property type="match status" value="1"/>
</dbReference>
<name>A0AAX2AEG4_9BACT</name>
<gene>
    <name evidence="5" type="ORF">ABIV_0983</name>
    <name evidence="6" type="ORF">CRV05_01690</name>
</gene>
<evidence type="ECO:0000313" key="8">
    <source>
        <dbReference type="Proteomes" id="UP000289193"/>
    </source>
</evidence>
<dbReference type="InterPro" id="IPR003594">
    <property type="entry name" value="HATPase_dom"/>
</dbReference>
<feature type="transmembrane region" description="Helical" evidence="3">
    <location>
        <begin position="5"/>
        <end position="22"/>
    </location>
</feature>
<dbReference type="KEGG" id="hbv:ABIV_0983"/>
<dbReference type="Gene3D" id="3.30.565.10">
    <property type="entry name" value="Histidine kinase-like ATPase, C-terminal domain"/>
    <property type="match status" value="1"/>
</dbReference>
<sequence>MEKKYANFILFFLFCSLNYFFYLKTFDSDFIELSLEKKELFFIFIIFANIILILLFIVIIQSINKMILISKIKRYRKELRKNYYQYRKKFRELTARSKLKDRVIFEQSKQKSLNSLISNIAHHWRQPLSVVSIIATSMQLYEEEDLVLEEILKNSKTINENVQYLSSIIDEFSKNLTENSNIKKEVFRLDFILNEFVVNNDFFDIEVKLEMLDTYSLYTYKNELFKALYNIINNSKEKLNERKIKDKKIFINVFQVDKNIIIKIKDTAGGIEHEILNNVFEPYMTTKFKTKDVGLGLYLSYMIITEQLKGTIIVENTIFIDTNTKEEHKGAHFIIKIPRSLAHL</sequence>
<dbReference type="InterPro" id="IPR005467">
    <property type="entry name" value="His_kinase_dom"/>
</dbReference>
<dbReference type="SMART" id="SM00387">
    <property type="entry name" value="HATPase_c"/>
    <property type="match status" value="1"/>
</dbReference>
<dbReference type="EMBL" id="PDKM01000001">
    <property type="protein sequence ID" value="RXK11106.1"/>
    <property type="molecule type" value="Genomic_DNA"/>
</dbReference>
<proteinExistence type="predicted"/>
<dbReference type="EC" id="2.7.13.3" evidence="2"/>
<feature type="domain" description="Histidine kinase" evidence="4">
    <location>
        <begin position="119"/>
        <end position="341"/>
    </location>
</feature>
<evidence type="ECO:0000256" key="2">
    <source>
        <dbReference type="ARBA" id="ARBA00012438"/>
    </source>
</evidence>
<dbReference type="PROSITE" id="PS50109">
    <property type="entry name" value="HIS_KIN"/>
    <property type="match status" value="1"/>
</dbReference>
<dbReference type="InterPro" id="IPR036097">
    <property type="entry name" value="HisK_dim/P_sf"/>
</dbReference>
<dbReference type="Pfam" id="PF02518">
    <property type="entry name" value="HATPase_c"/>
    <property type="match status" value="1"/>
</dbReference>
<evidence type="ECO:0000256" key="1">
    <source>
        <dbReference type="ARBA" id="ARBA00000085"/>
    </source>
</evidence>
<keyword evidence="5" id="KW-0808">Transferase</keyword>
<dbReference type="SUPFAM" id="SSF47384">
    <property type="entry name" value="Homodimeric domain of signal transducing histidine kinase"/>
    <property type="match status" value="1"/>
</dbReference>
<dbReference type="PANTHER" id="PTHR43065:SF42">
    <property type="entry name" value="TWO-COMPONENT SENSOR PPRA"/>
    <property type="match status" value="1"/>
</dbReference>
<reference evidence="6 8" key="1">
    <citation type="submission" date="2017-10" db="EMBL/GenBank/DDBJ databases">
        <title>Genomics of the genus Arcobacter.</title>
        <authorList>
            <person name="Perez-Cataluna A."/>
            <person name="Figueras M.J."/>
        </authorList>
    </citation>
    <scope>NUCLEOTIDE SEQUENCE [LARGE SCALE GENOMIC DNA]</scope>
    <source>
        <strain evidence="6 8">CECT 7835</strain>
    </source>
</reference>
<dbReference type="InterPro" id="IPR003661">
    <property type="entry name" value="HisK_dim/P_dom"/>
</dbReference>
<dbReference type="CDD" id="cd00082">
    <property type="entry name" value="HisKA"/>
    <property type="match status" value="1"/>
</dbReference>
<comment type="catalytic activity">
    <reaction evidence="1">
        <text>ATP + protein L-histidine = ADP + protein N-phospho-L-histidine.</text>
        <dbReference type="EC" id="2.7.13.3"/>
    </reaction>
</comment>
<organism evidence="6 8">
    <name type="scientific">Halarcobacter bivalviorum</name>
    <dbReference type="NCBI Taxonomy" id="663364"/>
    <lineage>
        <taxon>Bacteria</taxon>
        <taxon>Pseudomonadati</taxon>
        <taxon>Campylobacterota</taxon>
        <taxon>Epsilonproteobacteria</taxon>
        <taxon>Campylobacterales</taxon>
        <taxon>Arcobacteraceae</taxon>
        <taxon>Halarcobacter</taxon>
    </lineage>
</organism>